<comment type="subcellular location">
    <subcellularLocation>
        <location evidence="4">Cytoplasm</location>
    </subcellularLocation>
</comment>
<dbReference type="SUPFAM" id="SSF55200">
    <property type="entry name" value="Translation initiation factor IF3, C-terminal domain"/>
    <property type="match status" value="1"/>
</dbReference>
<keyword evidence="3 4" id="KW-0648">Protein biosynthesis</keyword>
<dbReference type="GO" id="GO:0043022">
    <property type="term" value="F:ribosome binding"/>
    <property type="evidence" value="ECO:0007669"/>
    <property type="project" value="UniProtKB-ARBA"/>
</dbReference>
<dbReference type="GO" id="GO:0032790">
    <property type="term" value="P:ribosome disassembly"/>
    <property type="evidence" value="ECO:0007669"/>
    <property type="project" value="TreeGrafter"/>
</dbReference>
<evidence type="ECO:0000313" key="9">
    <source>
        <dbReference type="Proteomes" id="UP000179034"/>
    </source>
</evidence>
<evidence type="ECO:0000259" key="6">
    <source>
        <dbReference type="Pfam" id="PF00707"/>
    </source>
</evidence>
<comment type="subunit">
    <text evidence="4">Monomer.</text>
</comment>
<dbReference type="NCBIfam" id="TIGR00168">
    <property type="entry name" value="infC"/>
    <property type="match status" value="1"/>
</dbReference>
<dbReference type="SUPFAM" id="SSF54364">
    <property type="entry name" value="Translation initiation factor IF3, N-terminal domain"/>
    <property type="match status" value="1"/>
</dbReference>
<organism evidence="8 9">
    <name type="scientific">Candidatus Glassbacteria bacterium RBG_16_58_8</name>
    <dbReference type="NCBI Taxonomy" id="1817866"/>
    <lineage>
        <taxon>Bacteria</taxon>
        <taxon>Candidatus Glassiibacteriota</taxon>
    </lineage>
</organism>
<dbReference type="Proteomes" id="UP000179034">
    <property type="component" value="Unassembled WGS sequence"/>
</dbReference>
<dbReference type="GO" id="GO:0005829">
    <property type="term" value="C:cytosol"/>
    <property type="evidence" value="ECO:0007669"/>
    <property type="project" value="TreeGrafter"/>
</dbReference>
<comment type="function">
    <text evidence="4">IF-3 binds to the 30S ribosomal subunit and shifts the equilibrium between 70S ribosomes and their 50S and 30S subunits in favor of the free subunits, thus enhancing the availability of 30S subunits on which protein synthesis initiation begins.</text>
</comment>
<evidence type="ECO:0000256" key="4">
    <source>
        <dbReference type="HAMAP-Rule" id="MF_00080"/>
    </source>
</evidence>
<dbReference type="InterPro" id="IPR001288">
    <property type="entry name" value="Translation_initiation_fac_3"/>
</dbReference>
<dbReference type="InterPro" id="IPR019815">
    <property type="entry name" value="Translation_initiation_fac_3_C"/>
</dbReference>
<reference evidence="8 9" key="1">
    <citation type="journal article" date="2016" name="Nat. Commun.">
        <title>Thousands of microbial genomes shed light on interconnected biogeochemical processes in an aquifer system.</title>
        <authorList>
            <person name="Anantharaman K."/>
            <person name="Brown C.T."/>
            <person name="Hug L.A."/>
            <person name="Sharon I."/>
            <person name="Castelle C.J."/>
            <person name="Probst A.J."/>
            <person name="Thomas B.C."/>
            <person name="Singh A."/>
            <person name="Wilkins M.J."/>
            <person name="Karaoz U."/>
            <person name="Brodie E.L."/>
            <person name="Williams K.H."/>
            <person name="Hubbard S.S."/>
            <person name="Banfield J.F."/>
        </authorList>
    </citation>
    <scope>NUCLEOTIDE SEQUENCE [LARGE SCALE GENOMIC DNA]</scope>
</reference>
<evidence type="ECO:0000256" key="1">
    <source>
        <dbReference type="ARBA" id="ARBA00005439"/>
    </source>
</evidence>
<accession>A0A1F5YC19</accession>
<feature type="domain" description="Translation initiation factor 3 C-terminal" evidence="6">
    <location>
        <begin position="101"/>
        <end position="186"/>
    </location>
</feature>
<dbReference type="Gene3D" id="3.10.20.80">
    <property type="entry name" value="Translation initiation factor 3 (IF-3), N-terminal domain"/>
    <property type="match status" value="1"/>
</dbReference>
<dbReference type="PANTHER" id="PTHR10938:SF0">
    <property type="entry name" value="TRANSLATION INITIATION FACTOR IF-3, MITOCHONDRIAL"/>
    <property type="match status" value="1"/>
</dbReference>
<evidence type="ECO:0000313" key="8">
    <source>
        <dbReference type="EMBL" id="OGF97740.1"/>
    </source>
</evidence>
<evidence type="ECO:0000256" key="2">
    <source>
        <dbReference type="ARBA" id="ARBA00022540"/>
    </source>
</evidence>
<dbReference type="GO" id="GO:0003743">
    <property type="term" value="F:translation initiation factor activity"/>
    <property type="evidence" value="ECO:0007669"/>
    <property type="project" value="UniProtKB-UniRule"/>
</dbReference>
<name>A0A1F5YC19_9BACT</name>
<dbReference type="FunFam" id="3.30.110.10:FF:000001">
    <property type="entry name" value="Translation initiation factor IF-3"/>
    <property type="match status" value="1"/>
</dbReference>
<evidence type="ECO:0000256" key="3">
    <source>
        <dbReference type="ARBA" id="ARBA00022917"/>
    </source>
</evidence>
<evidence type="ECO:0000256" key="5">
    <source>
        <dbReference type="NCBIfam" id="TIGR00168"/>
    </source>
</evidence>
<dbReference type="InterPro" id="IPR019814">
    <property type="entry name" value="Translation_initiation_fac_3_N"/>
</dbReference>
<dbReference type="InterPro" id="IPR036788">
    <property type="entry name" value="T_IF-3_C_sf"/>
</dbReference>
<feature type="domain" description="Translation initiation factor 3 N-terminal" evidence="7">
    <location>
        <begin position="25"/>
        <end position="93"/>
    </location>
</feature>
<dbReference type="PANTHER" id="PTHR10938">
    <property type="entry name" value="TRANSLATION INITIATION FACTOR IF-3"/>
    <property type="match status" value="1"/>
</dbReference>
<keyword evidence="2 4" id="KW-0396">Initiation factor</keyword>
<dbReference type="HAMAP" id="MF_00080">
    <property type="entry name" value="IF_3"/>
    <property type="match status" value="1"/>
</dbReference>
<dbReference type="EMBL" id="MFIW01000061">
    <property type="protein sequence ID" value="OGF97740.1"/>
    <property type="molecule type" value="Genomic_DNA"/>
</dbReference>
<protein>
    <recommendedName>
        <fullName evidence="4 5">Translation initiation factor IF-3</fullName>
    </recommendedName>
</protein>
<dbReference type="Pfam" id="PF00707">
    <property type="entry name" value="IF3_C"/>
    <property type="match status" value="1"/>
</dbReference>
<evidence type="ECO:0000259" key="7">
    <source>
        <dbReference type="Pfam" id="PF05198"/>
    </source>
</evidence>
<comment type="similarity">
    <text evidence="1 4">Belongs to the IF-3 family.</text>
</comment>
<sequence length="198" mass="22256">MPLSAGVCLQSTGSEEDAIQKRIRINHQIRISPVRVIGSDGKQIGVVPTEQAIQQAEEEGFDLVEVAPQANPPVCRIMDFGKYKYGESQKAKRAKKKQHVIQIKEIKLRPKIEDHDIEFKVRHAKKFLSENNKVKVTLMFRGREIAHPGLAYAVMERFVKSLEEEGIVESPIKSEGKNLVMILAPKGRKSSGDHAEHI</sequence>
<dbReference type="Gene3D" id="3.30.110.10">
    <property type="entry name" value="Translation initiation factor 3 (IF-3), C-terminal domain"/>
    <property type="match status" value="1"/>
</dbReference>
<dbReference type="AlphaFoldDB" id="A0A1F5YC19"/>
<dbReference type="FunFam" id="3.10.20.80:FF:000001">
    <property type="entry name" value="Translation initiation factor IF-3"/>
    <property type="match status" value="1"/>
</dbReference>
<keyword evidence="4" id="KW-0963">Cytoplasm</keyword>
<dbReference type="Pfam" id="PF05198">
    <property type="entry name" value="IF3_N"/>
    <property type="match status" value="1"/>
</dbReference>
<dbReference type="InterPro" id="IPR036787">
    <property type="entry name" value="T_IF-3_N_sf"/>
</dbReference>
<gene>
    <name evidence="4" type="primary">infC</name>
    <name evidence="8" type="ORF">A2Z06_03325</name>
</gene>
<comment type="caution">
    <text evidence="8">The sequence shown here is derived from an EMBL/GenBank/DDBJ whole genome shotgun (WGS) entry which is preliminary data.</text>
</comment>
<dbReference type="GO" id="GO:0016020">
    <property type="term" value="C:membrane"/>
    <property type="evidence" value="ECO:0007669"/>
    <property type="project" value="TreeGrafter"/>
</dbReference>
<proteinExistence type="inferred from homology"/>